<keyword evidence="2" id="KW-1185">Reference proteome</keyword>
<organism evidence="1 2">
    <name type="scientific">Amycolatopsis thermoflava</name>
    <dbReference type="NCBI Taxonomy" id="84480"/>
    <lineage>
        <taxon>Bacteria</taxon>
        <taxon>Bacillati</taxon>
        <taxon>Actinomycetota</taxon>
        <taxon>Actinomycetes</taxon>
        <taxon>Pseudonocardiales</taxon>
        <taxon>Pseudonocardiaceae</taxon>
        <taxon>Amycolatopsis</taxon>
        <taxon>Amycolatopsis methanolica group</taxon>
    </lineage>
</organism>
<proteinExistence type="predicted"/>
<gene>
    <name evidence="1" type="ORF">EDD35_6174</name>
</gene>
<dbReference type="AlphaFoldDB" id="A0A3N2H4A8"/>
<protein>
    <submittedName>
        <fullName evidence="1">Uncharacterized protein</fullName>
    </submittedName>
</protein>
<sequence length="47" mass="4937">MVDATLVTDAGTLRSLVFLGARLDDAAVTGDRGVVKRFLGCFPRPSA</sequence>
<accession>A0A3N2H4A8</accession>
<name>A0A3N2H4A8_9PSEU</name>
<dbReference type="Proteomes" id="UP000274843">
    <property type="component" value="Unassembled WGS sequence"/>
</dbReference>
<evidence type="ECO:0000313" key="2">
    <source>
        <dbReference type="Proteomes" id="UP000274843"/>
    </source>
</evidence>
<evidence type="ECO:0000313" key="1">
    <source>
        <dbReference type="EMBL" id="ROS43754.1"/>
    </source>
</evidence>
<comment type="caution">
    <text evidence="1">The sequence shown here is derived from an EMBL/GenBank/DDBJ whole genome shotgun (WGS) entry which is preliminary data.</text>
</comment>
<dbReference type="EMBL" id="RKHY01000001">
    <property type="protein sequence ID" value="ROS43754.1"/>
    <property type="molecule type" value="Genomic_DNA"/>
</dbReference>
<dbReference type="GeneID" id="301847442"/>
<reference evidence="1 2" key="1">
    <citation type="submission" date="2018-11" db="EMBL/GenBank/DDBJ databases">
        <title>Sequencing the genomes of 1000 actinobacteria strains.</title>
        <authorList>
            <person name="Klenk H.-P."/>
        </authorList>
    </citation>
    <scope>NUCLEOTIDE SEQUENCE [LARGE SCALE GENOMIC DNA]</scope>
    <source>
        <strain evidence="1 2">DSM 44348</strain>
    </source>
</reference>
<dbReference type="RefSeq" id="WP_231960819.1">
    <property type="nucleotide sequence ID" value="NZ_RKHY01000001.1"/>
</dbReference>